<feature type="non-terminal residue" evidence="1">
    <location>
        <position position="32"/>
    </location>
</feature>
<accession>X1ST66</accession>
<sequence length="32" mass="3548">MIGLLNVVGEGVIRSPDVYSVEEGKRQPVSYR</sequence>
<proteinExistence type="predicted"/>
<protein>
    <submittedName>
        <fullName evidence="1">Uncharacterized protein</fullName>
    </submittedName>
</protein>
<dbReference type="EMBL" id="BARW01009284">
    <property type="protein sequence ID" value="GAI78535.1"/>
    <property type="molecule type" value="Genomic_DNA"/>
</dbReference>
<dbReference type="AlphaFoldDB" id="X1ST66"/>
<name>X1ST66_9ZZZZ</name>
<organism evidence="1">
    <name type="scientific">marine sediment metagenome</name>
    <dbReference type="NCBI Taxonomy" id="412755"/>
    <lineage>
        <taxon>unclassified sequences</taxon>
        <taxon>metagenomes</taxon>
        <taxon>ecological metagenomes</taxon>
    </lineage>
</organism>
<comment type="caution">
    <text evidence="1">The sequence shown here is derived from an EMBL/GenBank/DDBJ whole genome shotgun (WGS) entry which is preliminary data.</text>
</comment>
<gene>
    <name evidence="1" type="ORF">S12H4_18727</name>
</gene>
<evidence type="ECO:0000313" key="1">
    <source>
        <dbReference type="EMBL" id="GAI78535.1"/>
    </source>
</evidence>
<reference evidence="1" key="1">
    <citation type="journal article" date="2014" name="Front. Microbiol.">
        <title>High frequency of phylogenetically diverse reductive dehalogenase-homologous genes in deep subseafloor sedimentary metagenomes.</title>
        <authorList>
            <person name="Kawai M."/>
            <person name="Futagami T."/>
            <person name="Toyoda A."/>
            <person name="Takaki Y."/>
            <person name="Nishi S."/>
            <person name="Hori S."/>
            <person name="Arai W."/>
            <person name="Tsubouchi T."/>
            <person name="Morono Y."/>
            <person name="Uchiyama I."/>
            <person name="Ito T."/>
            <person name="Fujiyama A."/>
            <person name="Inagaki F."/>
            <person name="Takami H."/>
        </authorList>
    </citation>
    <scope>NUCLEOTIDE SEQUENCE</scope>
    <source>
        <strain evidence="1">Expedition CK06-06</strain>
    </source>
</reference>